<keyword evidence="2" id="KW-0479">Metal-binding</keyword>
<dbReference type="OrthoDB" id="9782134at2"/>
<dbReference type="SUPFAM" id="SSF109604">
    <property type="entry name" value="HD-domain/PDEase-like"/>
    <property type="match status" value="1"/>
</dbReference>
<evidence type="ECO:0000313" key="9">
    <source>
        <dbReference type="EMBL" id="SUM33326.1"/>
    </source>
</evidence>
<proteinExistence type="predicted"/>
<dbReference type="Proteomes" id="UP000255277">
    <property type="component" value="Unassembled WGS sequence"/>
</dbReference>
<dbReference type="PANTHER" id="PTHR35795">
    <property type="entry name" value="SLR1885 PROTEIN"/>
    <property type="match status" value="1"/>
</dbReference>
<keyword evidence="5" id="KW-0408">Iron</keyword>
<evidence type="ECO:0000256" key="1">
    <source>
        <dbReference type="ARBA" id="ARBA00012506"/>
    </source>
</evidence>
<evidence type="ECO:0000313" key="8">
    <source>
        <dbReference type="EMBL" id="GEQ05278.1"/>
    </source>
</evidence>
<dbReference type="InterPro" id="IPR003607">
    <property type="entry name" value="HD/PDEase_dom"/>
</dbReference>
<dbReference type="InterPro" id="IPR006674">
    <property type="entry name" value="HD_domain"/>
</dbReference>
<name>A0A0D0SHA4_STAGA</name>
<sequence length="194" mass="22203">MKIDQAIDIVKEKLPQKRFEHSLRVAETAVKLADIYDGDKDKAELAGILHDYSKYDDLGEMYQIVTKYNLDSKLLSYGSEILHGPVCAVIMKEKYGVYDDEVLSAIEYHTTGRAQMTKTEKLVFVADYIEPGRKTPGVEEIRDLAYNQGSLDKTIYEISKRTVMYLIGKDINVFDATIACLNYYNYSDERVKDD</sequence>
<dbReference type="Pfam" id="PF01966">
    <property type="entry name" value="HD"/>
    <property type="match status" value="1"/>
</dbReference>
<organism evidence="9 10">
    <name type="scientific">Staphylococcus gallinarum</name>
    <dbReference type="NCBI Taxonomy" id="1293"/>
    <lineage>
        <taxon>Bacteria</taxon>
        <taxon>Bacillati</taxon>
        <taxon>Bacillota</taxon>
        <taxon>Bacilli</taxon>
        <taxon>Bacillales</taxon>
        <taxon>Staphylococcaceae</taxon>
        <taxon>Staphylococcus</taxon>
    </lineage>
</organism>
<dbReference type="CDD" id="cd00077">
    <property type="entry name" value="HDc"/>
    <property type="match status" value="1"/>
</dbReference>
<evidence type="ECO:0000256" key="6">
    <source>
        <dbReference type="ARBA" id="ARBA00049417"/>
    </source>
</evidence>
<dbReference type="EC" id="3.6.1.41" evidence="1"/>
<keyword evidence="4 9" id="KW-0378">Hydrolase</keyword>
<dbReference type="PROSITE" id="PS51831">
    <property type="entry name" value="HD"/>
    <property type="match status" value="1"/>
</dbReference>
<comment type="catalytic activity">
    <reaction evidence="6">
        <text>P(1),P(4)-bis(5'-adenosyl) tetraphosphate + H2O = 2 ADP + 2 H(+)</text>
        <dbReference type="Rhea" id="RHEA:24252"/>
        <dbReference type="ChEBI" id="CHEBI:15377"/>
        <dbReference type="ChEBI" id="CHEBI:15378"/>
        <dbReference type="ChEBI" id="CHEBI:58141"/>
        <dbReference type="ChEBI" id="CHEBI:456216"/>
        <dbReference type="EC" id="3.6.1.41"/>
    </reaction>
</comment>
<dbReference type="InterPro" id="IPR051094">
    <property type="entry name" value="Diverse_Catalytic_Enzymes"/>
</dbReference>
<evidence type="ECO:0000313" key="11">
    <source>
        <dbReference type="Proteomes" id="UP000321057"/>
    </source>
</evidence>
<reference evidence="8 11" key="2">
    <citation type="submission" date="2019-07" db="EMBL/GenBank/DDBJ databases">
        <title>Whole genome shotgun sequence of Staphylococcus gallinarum NBRC 109767.</title>
        <authorList>
            <person name="Hosoyama A."/>
            <person name="Uohara A."/>
            <person name="Ohji S."/>
            <person name="Ichikawa N."/>
        </authorList>
    </citation>
    <scope>NUCLEOTIDE SEQUENCE [LARGE SCALE GENOMIC DNA]</scope>
    <source>
        <strain evidence="8 11">NBRC 109767</strain>
    </source>
</reference>
<dbReference type="AlphaFoldDB" id="A0A0D0SHA4"/>
<dbReference type="RefSeq" id="WP_042738541.1">
    <property type="nucleotide sequence ID" value="NZ_BKAX01000003.1"/>
</dbReference>
<dbReference type="Gene3D" id="1.10.3210.10">
    <property type="entry name" value="Hypothetical protein af1432"/>
    <property type="match status" value="1"/>
</dbReference>
<feature type="domain" description="HD" evidence="7">
    <location>
        <begin position="18"/>
        <end position="132"/>
    </location>
</feature>
<evidence type="ECO:0000259" key="7">
    <source>
        <dbReference type="PROSITE" id="PS51831"/>
    </source>
</evidence>
<dbReference type="Proteomes" id="UP000321057">
    <property type="component" value="Unassembled WGS sequence"/>
</dbReference>
<dbReference type="PANTHER" id="PTHR35795:SF1">
    <property type="entry name" value="BIS(5'-NUCLEOSYL)-TETRAPHOSPHATASE, SYMMETRICAL"/>
    <property type="match status" value="1"/>
</dbReference>
<reference evidence="9 10" key="1">
    <citation type="submission" date="2018-06" db="EMBL/GenBank/DDBJ databases">
        <authorList>
            <consortium name="Pathogen Informatics"/>
            <person name="Doyle S."/>
        </authorList>
    </citation>
    <scope>NUCLEOTIDE SEQUENCE [LARGE SCALE GENOMIC DNA]</scope>
    <source>
        <strain evidence="9 10">NCTC12195</strain>
    </source>
</reference>
<dbReference type="NCBIfam" id="TIGR00488">
    <property type="entry name" value="bis(5'-nucleosyl)-tetraphosphatase (symmetrical) YqeK"/>
    <property type="match status" value="1"/>
</dbReference>
<evidence type="ECO:0000313" key="10">
    <source>
        <dbReference type="Proteomes" id="UP000255277"/>
    </source>
</evidence>
<accession>A0A0D0SHA4</accession>
<dbReference type="EMBL" id="UHDK01000001">
    <property type="protein sequence ID" value="SUM33326.1"/>
    <property type="molecule type" value="Genomic_DNA"/>
</dbReference>
<evidence type="ECO:0000256" key="2">
    <source>
        <dbReference type="ARBA" id="ARBA00022723"/>
    </source>
</evidence>
<dbReference type="SMART" id="SM00471">
    <property type="entry name" value="HDc"/>
    <property type="match status" value="1"/>
</dbReference>
<dbReference type="GO" id="GO:0000166">
    <property type="term" value="F:nucleotide binding"/>
    <property type="evidence" value="ECO:0007669"/>
    <property type="project" value="UniProtKB-KW"/>
</dbReference>
<dbReference type="GO" id="GO:0008803">
    <property type="term" value="F:bis(5'-nucleosyl)-tetraphosphatase (symmetrical) activity"/>
    <property type="evidence" value="ECO:0007669"/>
    <property type="project" value="UniProtKB-EC"/>
</dbReference>
<gene>
    <name evidence="9" type="ORF">NCTC12195_02783</name>
    <name evidence="8" type="ORF">SGA02_11060</name>
</gene>
<dbReference type="STRING" id="1293.SH09_05070"/>
<evidence type="ECO:0000256" key="4">
    <source>
        <dbReference type="ARBA" id="ARBA00022801"/>
    </source>
</evidence>
<keyword evidence="3" id="KW-0547">Nucleotide-binding</keyword>
<evidence type="ECO:0000256" key="3">
    <source>
        <dbReference type="ARBA" id="ARBA00022741"/>
    </source>
</evidence>
<dbReference type="EMBL" id="BKAX01000003">
    <property type="protein sequence ID" value="GEQ05278.1"/>
    <property type="molecule type" value="Genomic_DNA"/>
</dbReference>
<dbReference type="GO" id="GO:0046872">
    <property type="term" value="F:metal ion binding"/>
    <property type="evidence" value="ECO:0007669"/>
    <property type="project" value="UniProtKB-KW"/>
</dbReference>
<evidence type="ECO:0000256" key="5">
    <source>
        <dbReference type="ARBA" id="ARBA00023004"/>
    </source>
</evidence>
<dbReference type="InterPro" id="IPR005249">
    <property type="entry name" value="YqeK"/>
</dbReference>
<protein>
    <recommendedName>
        <fullName evidence="1">bis(5'-nucleosyl)-tetraphosphatase (symmetrical)</fullName>
        <ecNumber evidence="1">3.6.1.41</ecNumber>
    </recommendedName>
</protein>
<keyword evidence="11" id="KW-1185">Reference proteome</keyword>